<dbReference type="InterPro" id="IPR014025">
    <property type="entry name" value="Glutaredoxin_subgr"/>
</dbReference>
<name>A0A5R9GU45_9PROT</name>
<dbReference type="GO" id="GO:0005737">
    <property type="term" value="C:cytoplasm"/>
    <property type="evidence" value="ECO:0007669"/>
    <property type="project" value="TreeGrafter"/>
</dbReference>
<evidence type="ECO:0000256" key="3">
    <source>
        <dbReference type="ARBA" id="ARBA00022982"/>
    </source>
</evidence>
<comment type="function">
    <text evidence="6">Has a glutathione-disulfide oxidoreductase activity in the presence of NADPH and glutathione reductase. Reduces low molecular weight disulfides and proteins.</text>
</comment>
<evidence type="ECO:0000313" key="8">
    <source>
        <dbReference type="EMBL" id="TLS68555.1"/>
    </source>
</evidence>
<keyword evidence="3 6" id="KW-0249">Electron transport</keyword>
<protein>
    <recommendedName>
        <fullName evidence="6">Glutaredoxin</fullName>
    </recommendedName>
</protein>
<comment type="caution">
    <text evidence="8">The sequence shown here is derived from an EMBL/GenBank/DDBJ whole genome shotgun (WGS) entry which is preliminary data.</text>
</comment>
<dbReference type="PROSITE" id="PS00195">
    <property type="entry name" value="GLUTAREDOXIN_1"/>
    <property type="match status" value="1"/>
</dbReference>
<reference evidence="8 9" key="1">
    <citation type="journal article" date="2019" name="Appl. Environ. Microbiol.">
        <title>Environmental Evidence and Genomic Insight of Iron-oxidizing Bacteria Preference Towards More Corrosion Resistant Stainless Steel at Higher Salinities.</title>
        <authorList>
            <person name="Garrison C.E."/>
            <person name="Price K.A."/>
            <person name="Field E.K."/>
        </authorList>
    </citation>
    <scope>NUCLEOTIDE SEQUENCE [LARGE SCALE GENOMIC DNA]</scope>
    <source>
        <strain evidence="8 9">P3</strain>
    </source>
</reference>
<evidence type="ECO:0000259" key="7">
    <source>
        <dbReference type="Pfam" id="PF00462"/>
    </source>
</evidence>
<dbReference type="GO" id="GO:0015038">
    <property type="term" value="F:glutathione disulfide oxidoreductase activity"/>
    <property type="evidence" value="ECO:0007669"/>
    <property type="project" value="UniProtKB-UniRule"/>
</dbReference>
<dbReference type="PANTHER" id="PTHR45694:SF18">
    <property type="entry name" value="GLUTAREDOXIN-1-RELATED"/>
    <property type="match status" value="1"/>
</dbReference>
<dbReference type="OrthoDB" id="9814618at2"/>
<dbReference type="CDD" id="cd03418">
    <property type="entry name" value="GRX_GRXb_1_3_like"/>
    <property type="match status" value="1"/>
</dbReference>
<dbReference type="Pfam" id="PF00462">
    <property type="entry name" value="Glutaredoxin"/>
    <property type="match status" value="1"/>
</dbReference>
<dbReference type="PROSITE" id="PS51354">
    <property type="entry name" value="GLUTAREDOXIN_2"/>
    <property type="match status" value="1"/>
</dbReference>
<dbReference type="Gene3D" id="3.40.30.10">
    <property type="entry name" value="Glutaredoxin"/>
    <property type="match status" value="1"/>
</dbReference>
<sequence>MSKVEIYSGDYCPYCVRAKALLSKKGVAFTEYNVQLQTELRSEMLKRSGGARTIPQIFIDDRHVGGCDDLYALEKKGELDRWLQGS</sequence>
<keyword evidence="9" id="KW-1185">Reference proteome</keyword>
<dbReference type="InterPro" id="IPR011900">
    <property type="entry name" value="GRX_bact"/>
</dbReference>
<dbReference type="NCBIfam" id="TIGR02181">
    <property type="entry name" value="GRX_bact"/>
    <property type="match status" value="1"/>
</dbReference>
<dbReference type="InterPro" id="IPR011767">
    <property type="entry name" value="GLR_AS"/>
</dbReference>
<comment type="similarity">
    <text evidence="1 6">Belongs to the glutaredoxin family.</text>
</comment>
<dbReference type="GO" id="GO:0045454">
    <property type="term" value="P:cell redox homeostasis"/>
    <property type="evidence" value="ECO:0007669"/>
    <property type="project" value="InterPro"/>
</dbReference>
<dbReference type="SUPFAM" id="SSF52833">
    <property type="entry name" value="Thioredoxin-like"/>
    <property type="match status" value="1"/>
</dbReference>
<dbReference type="InterPro" id="IPR002109">
    <property type="entry name" value="Glutaredoxin"/>
</dbReference>
<dbReference type="FunFam" id="3.40.30.10:FF:000018">
    <property type="entry name" value="Glutaredoxin"/>
    <property type="match status" value="1"/>
</dbReference>
<dbReference type="RefSeq" id="WP_138238174.1">
    <property type="nucleotide sequence ID" value="NZ_VBRY01000002.1"/>
</dbReference>
<dbReference type="GO" id="GO:0034599">
    <property type="term" value="P:cellular response to oxidative stress"/>
    <property type="evidence" value="ECO:0007669"/>
    <property type="project" value="TreeGrafter"/>
</dbReference>
<dbReference type="PRINTS" id="PR00160">
    <property type="entry name" value="GLUTAREDOXIN"/>
</dbReference>
<dbReference type="Proteomes" id="UP000306585">
    <property type="component" value="Unassembled WGS sequence"/>
</dbReference>
<evidence type="ECO:0000256" key="1">
    <source>
        <dbReference type="ARBA" id="ARBA00007787"/>
    </source>
</evidence>
<evidence type="ECO:0000256" key="2">
    <source>
        <dbReference type="ARBA" id="ARBA00022448"/>
    </source>
</evidence>
<accession>A0A5R9GU45</accession>
<feature type="domain" description="Glutaredoxin" evidence="7">
    <location>
        <begin position="4"/>
        <end position="64"/>
    </location>
</feature>
<organism evidence="8 9">
    <name type="scientific">Mariprofundus erugo</name>
    <dbReference type="NCBI Taxonomy" id="2528639"/>
    <lineage>
        <taxon>Bacteria</taxon>
        <taxon>Pseudomonadati</taxon>
        <taxon>Pseudomonadota</taxon>
        <taxon>Candidatius Mariprofundia</taxon>
        <taxon>Mariprofundales</taxon>
        <taxon>Mariprofundaceae</taxon>
        <taxon>Mariprofundus</taxon>
    </lineage>
</organism>
<evidence type="ECO:0000256" key="6">
    <source>
        <dbReference type="RuleBase" id="RU364065"/>
    </source>
</evidence>
<keyword evidence="5 6" id="KW-0676">Redox-active center</keyword>
<keyword evidence="6" id="KW-0963">Cytoplasm</keyword>
<evidence type="ECO:0000256" key="5">
    <source>
        <dbReference type="ARBA" id="ARBA00023284"/>
    </source>
</evidence>
<dbReference type="AlphaFoldDB" id="A0A5R9GU45"/>
<evidence type="ECO:0000313" key="9">
    <source>
        <dbReference type="Proteomes" id="UP000306585"/>
    </source>
</evidence>
<dbReference type="EMBL" id="VBRY01000002">
    <property type="protein sequence ID" value="TLS68555.1"/>
    <property type="molecule type" value="Genomic_DNA"/>
</dbReference>
<dbReference type="PANTHER" id="PTHR45694">
    <property type="entry name" value="GLUTAREDOXIN 2"/>
    <property type="match status" value="1"/>
</dbReference>
<gene>
    <name evidence="8" type="primary">grxC</name>
    <name evidence="8" type="ORF">FEF65_02265</name>
</gene>
<dbReference type="InterPro" id="IPR036249">
    <property type="entry name" value="Thioredoxin-like_sf"/>
</dbReference>
<keyword evidence="2 6" id="KW-0813">Transport</keyword>
<keyword evidence="4" id="KW-1015">Disulfide bond</keyword>
<evidence type="ECO:0000256" key="4">
    <source>
        <dbReference type="ARBA" id="ARBA00023157"/>
    </source>
</evidence>
<proteinExistence type="inferred from homology"/>